<feature type="domain" description="Molybdopterin cofactor biosynthesis C (MoaC)" evidence="7">
    <location>
        <begin position="15"/>
        <end position="149"/>
    </location>
</feature>
<feature type="active site" evidence="6">
    <location>
        <position position="127"/>
    </location>
</feature>
<accession>A0A2K1P598</accession>
<dbReference type="GO" id="GO:0061799">
    <property type="term" value="F:cyclic pyranopterin monophosphate synthase activity"/>
    <property type="evidence" value="ECO:0007669"/>
    <property type="project" value="UniProtKB-UniRule"/>
</dbReference>
<evidence type="ECO:0000256" key="1">
    <source>
        <dbReference type="ARBA" id="ARBA00001637"/>
    </source>
</evidence>
<organism evidence="8 9">
    <name type="scientific">Petrotoga olearia DSM 13574</name>
    <dbReference type="NCBI Taxonomy" id="1122955"/>
    <lineage>
        <taxon>Bacteria</taxon>
        <taxon>Thermotogati</taxon>
        <taxon>Thermotogota</taxon>
        <taxon>Thermotogae</taxon>
        <taxon>Petrotogales</taxon>
        <taxon>Petrotogaceae</taxon>
        <taxon>Petrotoga</taxon>
    </lineage>
</organism>
<dbReference type="InterPro" id="IPR050105">
    <property type="entry name" value="MoCo_biosynth_MoaA/MoaC"/>
</dbReference>
<dbReference type="NCBIfam" id="NF006870">
    <property type="entry name" value="PRK09364.1"/>
    <property type="match status" value="1"/>
</dbReference>
<dbReference type="EC" id="4.6.1.17" evidence="3 6"/>
<dbReference type="InterPro" id="IPR036522">
    <property type="entry name" value="MoaC_sf"/>
</dbReference>
<evidence type="ECO:0000313" key="8">
    <source>
        <dbReference type="EMBL" id="PNR97975.1"/>
    </source>
</evidence>
<evidence type="ECO:0000256" key="6">
    <source>
        <dbReference type="HAMAP-Rule" id="MF_01224"/>
    </source>
</evidence>
<dbReference type="EMBL" id="AZRL01000003">
    <property type="protein sequence ID" value="PNR97975.1"/>
    <property type="molecule type" value="Genomic_DNA"/>
</dbReference>
<name>A0A2K1P598_9BACT</name>
<dbReference type="InterPro" id="IPR047594">
    <property type="entry name" value="MoaC_bact/euk"/>
</dbReference>
<dbReference type="Pfam" id="PF01967">
    <property type="entry name" value="MoaC"/>
    <property type="match status" value="1"/>
</dbReference>
<feature type="binding site" evidence="6">
    <location>
        <begin position="112"/>
        <end position="113"/>
    </location>
    <ligand>
        <name>substrate</name>
    </ligand>
</feature>
<comment type="function">
    <text evidence="6">Catalyzes the conversion of (8S)-3',8-cyclo-7,8-dihydroguanosine 5'-triphosphate to cyclic pyranopterin monophosphate (cPMP).</text>
</comment>
<dbReference type="GO" id="GO:0006777">
    <property type="term" value="P:Mo-molybdopterin cofactor biosynthetic process"/>
    <property type="evidence" value="ECO:0007669"/>
    <property type="project" value="UniProtKB-UniRule"/>
</dbReference>
<dbReference type="OrthoDB" id="9794429at2"/>
<evidence type="ECO:0000313" key="9">
    <source>
        <dbReference type="Proteomes" id="UP000236434"/>
    </source>
</evidence>
<dbReference type="InterPro" id="IPR023045">
    <property type="entry name" value="MoaC"/>
</dbReference>
<dbReference type="InterPro" id="IPR002820">
    <property type="entry name" value="Mopterin_CF_biosynth-C_dom"/>
</dbReference>
<evidence type="ECO:0000256" key="5">
    <source>
        <dbReference type="ARBA" id="ARBA00023239"/>
    </source>
</evidence>
<dbReference type="PANTHER" id="PTHR22960:SF29">
    <property type="entry name" value="CYCLIC PYRANOPTERIN MONOPHOSPHATE SYNTHASE"/>
    <property type="match status" value="1"/>
</dbReference>
<dbReference type="SUPFAM" id="SSF55040">
    <property type="entry name" value="Molybdenum cofactor biosynthesis protein C, MoaC"/>
    <property type="match status" value="1"/>
</dbReference>
<dbReference type="Gene3D" id="3.30.70.640">
    <property type="entry name" value="Molybdopterin cofactor biosynthesis C (MoaC) domain"/>
    <property type="match status" value="1"/>
</dbReference>
<protein>
    <recommendedName>
        <fullName evidence="3 6">Cyclic pyranopterin monophosphate synthase</fullName>
        <ecNumber evidence="3 6">4.6.1.17</ecNumber>
    </recommendedName>
    <alternativeName>
        <fullName evidence="6">Molybdenum cofactor biosynthesis protein C</fullName>
    </alternativeName>
</protein>
<feature type="binding site" evidence="6">
    <location>
        <begin position="75"/>
        <end position="77"/>
    </location>
    <ligand>
        <name>substrate</name>
    </ligand>
</feature>
<dbReference type="HAMAP" id="MF_01224_B">
    <property type="entry name" value="MoaC_B"/>
    <property type="match status" value="1"/>
</dbReference>
<comment type="pathway">
    <text evidence="2 6">Cofactor biosynthesis; molybdopterin biosynthesis.</text>
</comment>
<evidence type="ECO:0000259" key="7">
    <source>
        <dbReference type="Pfam" id="PF01967"/>
    </source>
</evidence>
<comment type="caution">
    <text evidence="8">The sequence shown here is derived from an EMBL/GenBank/DDBJ whole genome shotgun (WGS) entry which is preliminary data.</text>
</comment>
<comment type="subunit">
    <text evidence="6">Homohexamer; trimer of dimers.</text>
</comment>
<proteinExistence type="inferred from homology"/>
<dbReference type="RefSeq" id="WP_103066199.1">
    <property type="nucleotide sequence ID" value="NZ_AZRL01000003.1"/>
</dbReference>
<keyword evidence="4 6" id="KW-0501">Molybdenum cofactor biosynthesis</keyword>
<comment type="similarity">
    <text evidence="6">Belongs to the MoaC family.</text>
</comment>
<comment type="catalytic activity">
    <reaction evidence="1 6">
        <text>(8S)-3',8-cyclo-7,8-dihydroguanosine 5'-triphosphate = cyclic pyranopterin phosphate + diphosphate</text>
        <dbReference type="Rhea" id="RHEA:49580"/>
        <dbReference type="ChEBI" id="CHEBI:33019"/>
        <dbReference type="ChEBI" id="CHEBI:59648"/>
        <dbReference type="ChEBI" id="CHEBI:131766"/>
        <dbReference type="EC" id="4.6.1.17"/>
    </reaction>
</comment>
<reference evidence="8 9" key="1">
    <citation type="submission" date="2013-12" db="EMBL/GenBank/DDBJ databases">
        <title>Comparative genomics of Petrotoga isolates.</title>
        <authorList>
            <person name="Nesbo C.L."/>
            <person name="Charchuk R."/>
            <person name="Chow K."/>
        </authorList>
    </citation>
    <scope>NUCLEOTIDE SEQUENCE [LARGE SCALE GENOMIC DNA]</scope>
    <source>
        <strain evidence="8 9">DSM 13574</strain>
    </source>
</reference>
<evidence type="ECO:0000256" key="3">
    <source>
        <dbReference type="ARBA" id="ARBA00012575"/>
    </source>
</evidence>
<dbReference type="AlphaFoldDB" id="A0A2K1P598"/>
<dbReference type="PANTHER" id="PTHR22960">
    <property type="entry name" value="MOLYBDOPTERIN COFACTOR SYNTHESIS PROTEIN A"/>
    <property type="match status" value="1"/>
</dbReference>
<dbReference type="Proteomes" id="UP000236434">
    <property type="component" value="Unassembled WGS sequence"/>
</dbReference>
<dbReference type="CDD" id="cd01420">
    <property type="entry name" value="MoaC_PE"/>
    <property type="match status" value="1"/>
</dbReference>
<evidence type="ECO:0000256" key="2">
    <source>
        <dbReference type="ARBA" id="ARBA00005046"/>
    </source>
</evidence>
<dbReference type="NCBIfam" id="TIGR00581">
    <property type="entry name" value="moaC"/>
    <property type="match status" value="1"/>
</dbReference>
<evidence type="ECO:0000256" key="4">
    <source>
        <dbReference type="ARBA" id="ARBA00023150"/>
    </source>
</evidence>
<sequence>MKEFTHIDEKGKAKMVDVTDKDETKREAIAYGQIKLKESTLERVKNGQIEKGAVLETARVAGIMGVKKTAELIPMCHPLLITGIDIKFEFENATTLGIYATVRTRGKTGVEMEAFTGVSIAALTVYDMCKAVDKDMVIKNIKLMKKTGGKSGTYVRENDE</sequence>
<keyword evidence="5 6" id="KW-0456">Lyase</keyword>
<dbReference type="UniPathway" id="UPA00344"/>
<gene>
    <name evidence="6" type="primary">moaC</name>
    <name evidence="8" type="ORF">X929_00980</name>
</gene>